<evidence type="ECO:0000313" key="1">
    <source>
        <dbReference type="EMBL" id="KAI5683115.1"/>
    </source>
</evidence>
<proteinExistence type="predicted"/>
<keyword evidence="2" id="KW-1185">Reference proteome</keyword>
<gene>
    <name evidence="1" type="ORF">M9H77_04343</name>
</gene>
<reference evidence="2" key="1">
    <citation type="journal article" date="2023" name="Nat. Plants">
        <title>Single-cell RNA sequencing provides a high-resolution roadmap for understanding the multicellular compartmentation of specialized metabolism.</title>
        <authorList>
            <person name="Sun S."/>
            <person name="Shen X."/>
            <person name="Li Y."/>
            <person name="Li Y."/>
            <person name="Wang S."/>
            <person name="Li R."/>
            <person name="Zhang H."/>
            <person name="Shen G."/>
            <person name="Guo B."/>
            <person name="Wei J."/>
            <person name="Xu J."/>
            <person name="St-Pierre B."/>
            <person name="Chen S."/>
            <person name="Sun C."/>
        </authorList>
    </citation>
    <scope>NUCLEOTIDE SEQUENCE [LARGE SCALE GENOMIC DNA]</scope>
</reference>
<name>A0ACC0CDZ2_CATRO</name>
<organism evidence="1 2">
    <name type="scientific">Catharanthus roseus</name>
    <name type="common">Madagascar periwinkle</name>
    <name type="synonym">Vinca rosea</name>
    <dbReference type="NCBI Taxonomy" id="4058"/>
    <lineage>
        <taxon>Eukaryota</taxon>
        <taxon>Viridiplantae</taxon>
        <taxon>Streptophyta</taxon>
        <taxon>Embryophyta</taxon>
        <taxon>Tracheophyta</taxon>
        <taxon>Spermatophyta</taxon>
        <taxon>Magnoliopsida</taxon>
        <taxon>eudicotyledons</taxon>
        <taxon>Gunneridae</taxon>
        <taxon>Pentapetalae</taxon>
        <taxon>asterids</taxon>
        <taxon>lamiids</taxon>
        <taxon>Gentianales</taxon>
        <taxon>Apocynaceae</taxon>
        <taxon>Rauvolfioideae</taxon>
        <taxon>Vinceae</taxon>
        <taxon>Catharanthinae</taxon>
        <taxon>Catharanthus</taxon>
    </lineage>
</organism>
<sequence length="192" mass="20189">MVRLGVDRGDDDLSTVTDRTGRVEGRAVTGSSRGVRGRHSTSDIPSTSALGLQLGAQFFEQLAGSVPVDSSYSGAEYGATALGNPSSDVGLGRDSGTFRSEEAVRVGSLLIYSSEGNEDEREDDGGHDDDDDDNDDDDNDDDGDDDGDDHEPVPVVKAAFSGYKPAPGKEKGLTGSFMLVMSKIAGSRQKRP</sequence>
<dbReference type="EMBL" id="CM044701">
    <property type="protein sequence ID" value="KAI5683115.1"/>
    <property type="molecule type" value="Genomic_DNA"/>
</dbReference>
<accession>A0ACC0CDZ2</accession>
<evidence type="ECO:0000313" key="2">
    <source>
        <dbReference type="Proteomes" id="UP001060085"/>
    </source>
</evidence>
<comment type="caution">
    <text evidence="1">The sequence shown here is derived from an EMBL/GenBank/DDBJ whole genome shotgun (WGS) entry which is preliminary data.</text>
</comment>
<protein>
    <submittedName>
        <fullName evidence="1">Uncharacterized protein</fullName>
    </submittedName>
</protein>
<dbReference type="Proteomes" id="UP001060085">
    <property type="component" value="Linkage Group LG01"/>
</dbReference>